<name>A0ABQ5EBH2_9ASTR</name>
<feature type="region of interest" description="Disordered" evidence="2">
    <location>
        <begin position="130"/>
        <end position="179"/>
    </location>
</feature>
<evidence type="ECO:0000256" key="2">
    <source>
        <dbReference type="SAM" id="MobiDB-lite"/>
    </source>
</evidence>
<keyword evidence="4" id="KW-1185">Reference proteome</keyword>
<evidence type="ECO:0000256" key="1">
    <source>
        <dbReference type="SAM" id="Coils"/>
    </source>
</evidence>
<organism evidence="3 4">
    <name type="scientific">Tanacetum coccineum</name>
    <dbReference type="NCBI Taxonomy" id="301880"/>
    <lineage>
        <taxon>Eukaryota</taxon>
        <taxon>Viridiplantae</taxon>
        <taxon>Streptophyta</taxon>
        <taxon>Embryophyta</taxon>
        <taxon>Tracheophyta</taxon>
        <taxon>Spermatophyta</taxon>
        <taxon>Magnoliopsida</taxon>
        <taxon>eudicotyledons</taxon>
        <taxon>Gunneridae</taxon>
        <taxon>Pentapetalae</taxon>
        <taxon>asterids</taxon>
        <taxon>campanulids</taxon>
        <taxon>Asterales</taxon>
        <taxon>Asteraceae</taxon>
        <taxon>Asteroideae</taxon>
        <taxon>Anthemideae</taxon>
        <taxon>Anthemidinae</taxon>
        <taxon>Tanacetum</taxon>
    </lineage>
</organism>
<accession>A0ABQ5EBH2</accession>
<evidence type="ECO:0008006" key="5">
    <source>
        <dbReference type="Google" id="ProtNLM"/>
    </source>
</evidence>
<feature type="coiled-coil region" evidence="1">
    <location>
        <begin position="35"/>
        <end position="83"/>
    </location>
</feature>
<evidence type="ECO:0000313" key="4">
    <source>
        <dbReference type="Proteomes" id="UP001151760"/>
    </source>
</evidence>
<keyword evidence="1" id="KW-0175">Coiled coil</keyword>
<protein>
    <recommendedName>
        <fullName evidence="5">Reverse transcriptase domain-containing protein</fullName>
    </recommendedName>
</protein>
<comment type="caution">
    <text evidence="3">The sequence shown here is derived from an EMBL/GenBank/DDBJ whole genome shotgun (WGS) entry which is preliminary data.</text>
</comment>
<dbReference type="EMBL" id="BQNB010016138">
    <property type="protein sequence ID" value="GJT48254.1"/>
    <property type="molecule type" value="Genomic_DNA"/>
</dbReference>
<reference evidence="3" key="2">
    <citation type="submission" date="2022-01" db="EMBL/GenBank/DDBJ databases">
        <authorList>
            <person name="Yamashiro T."/>
            <person name="Shiraishi A."/>
            <person name="Satake H."/>
            <person name="Nakayama K."/>
        </authorList>
    </citation>
    <scope>NUCLEOTIDE SEQUENCE</scope>
</reference>
<gene>
    <name evidence="3" type="ORF">Tco_0974411</name>
</gene>
<evidence type="ECO:0000313" key="3">
    <source>
        <dbReference type="EMBL" id="GJT48254.1"/>
    </source>
</evidence>
<dbReference type="Proteomes" id="UP001151760">
    <property type="component" value="Unassembled WGS sequence"/>
</dbReference>
<proteinExistence type="predicted"/>
<reference evidence="3" key="1">
    <citation type="journal article" date="2022" name="Int. J. Mol. Sci.">
        <title>Draft Genome of Tanacetum Coccineum: Genomic Comparison of Closely Related Tanacetum-Family Plants.</title>
        <authorList>
            <person name="Yamashiro T."/>
            <person name="Shiraishi A."/>
            <person name="Nakayama K."/>
            <person name="Satake H."/>
        </authorList>
    </citation>
    <scope>NUCLEOTIDE SEQUENCE</scope>
</reference>
<feature type="compositionally biased region" description="Gly residues" evidence="2">
    <location>
        <begin position="145"/>
        <end position="176"/>
    </location>
</feature>
<sequence length="270" mass="30229">MPEDIPEPAQKGAVEVTYETLGDLVQRMVGVESAVIALTERIAKLGRDNKRLRDTVSVESQRVDRLQRDMSCMQRELRQMRRLRFYDRVRVGRLKAKMPNTRSGASMTHEEVKELVTRRVAEEMEAREAVMNLEPMNENGDEQEGGNGGNGGNGNGGNGGNGNGGNGENRNGGNGHRNGNHDINYRGFMPVAQECTFQDFLKCKPHNFLGTEGVVGLTRWFEKMETVFNISNCPPKYQVKYATCTLQDSALTWWNSHKRTIGVEAAYAMN</sequence>